<evidence type="ECO:0000313" key="1">
    <source>
        <dbReference type="EMBL" id="MPC37701.1"/>
    </source>
</evidence>
<keyword evidence="2" id="KW-1185">Reference proteome</keyword>
<accession>A0A5B7ESU4</accession>
<gene>
    <name evidence="1" type="ORF">E2C01_031190</name>
</gene>
<comment type="caution">
    <text evidence="1">The sequence shown here is derived from an EMBL/GenBank/DDBJ whole genome shotgun (WGS) entry which is preliminary data.</text>
</comment>
<sequence>MPDGPSYPPTRIHDIEIEASISVPMNSCRRVASHCDFMDIDSTEIVDCMADQDVIEALKITKMVDGNRMIVASVIFTFSVAKLPEWLHVGYEPVPVRP</sequence>
<name>A0A5B7ESU4_PORTR</name>
<proteinExistence type="predicted"/>
<reference evidence="1 2" key="1">
    <citation type="submission" date="2019-05" db="EMBL/GenBank/DDBJ databases">
        <title>Another draft genome of Portunus trituberculatus and its Hox gene families provides insights of decapod evolution.</title>
        <authorList>
            <person name="Jeong J.-H."/>
            <person name="Song I."/>
            <person name="Kim S."/>
            <person name="Choi T."/>
            <person name="Kim D."/>
            <person name="Ryu S."/>
            <person name="Kim W."/>
        </authorList>
    </citation>
    <scope>NUCLEOTIDE SEQUENCE [LARGE SCALE GENOMIC DNA]</scope>
    <source>
        <tissue evidence="1">Muscle</tissue>
    </source>
</reference>
<evidence type="ECO:0000313" key="2">
    <source>
        <dbReference type="Proteomes" id="UP000324222"/>
    </source>
</evidence>
<organism evidence="1 2">
    <name type="scientific">Portunus trituberculatus</name>
    <name type="common">Swimming crab</name>
    <name type="synonym">Neptunus trituberculatus</name>
    <dbReference type="NCBI Taxonomy" id="210409"/>
    <lineage>
        <taxon>Eukaryota</taxon>
        <taxon>Metazoa</taxon>
        <taxon>Ecdysozoa</taxon>
        <taxon>Arthropoda</taxon>
        <taxon>Crustacea</taxon>
        <taxon>Multicrustacea</taxon>
        <taxon>Malacostraca</taxon>
        <taxon>Eumalacostraca</taxon>
        <taxon>Eucarida</taxon>
        <taxon>Decapoda</taxon>
        <taxon>Pleocyemata</taxon>
        <taxon>Brachyura</taxon>
        <taxon>Eubrachyura</taxon>
        <taxon>Portunoidea</taxon>
        <taxon>Portunidae</taxon>
        <taxon>Portuninae</taxon>
        <taxon>Portunus</taxon>
    </lineage>
</organism>
<dbReference type="AlphaFoldDB" id="A0A5B7ESU4"/>
<protein>
    <submittedName>
        <fullName evidence="1">Uncharacterized protein</fullName>
    </submittedName>
</protein>
<dbReference type="OrthoDB" id="6377714at2759"/>
<dbReference type="EMBL" id="VSRR010003857">
    <property type="protein sequence ID" value="MPC37701.1"/>
    <property type="molecule type" value="Genomic_DNA"/>
</dbReference>
<dbReference type="Proteomes" id="UP000324222">
    <property type="component" value="Unassembled WGS sequence"/>
</dbReference>